<organism evidence="10 11">
    <name type="scientific">Pinctada imbricata</name>
    <name type="common">Atlantic pearl-oyster</name>
    <name type="synonym">Pinctada martensii</name>
    <dbReference type="NCBI Taxonomy" id="66713"/>
    <lineage>
        <taxon>Eukaryota</taxon>
        <taxon>Metazoa</taxon>
        <taxon>Spiralia</taxon>
        <taxon>Lophotrochozoa</taxon>
        <taxon>Mollusca</taxon>
        <taxon>Bivalvia</taxon>
        <taxon>Autobranchia</taxon>
        <taxon>Pteriomorphia</taxon>
        <taxon>Pterioida</taxon>
        <taxon>Pterioidea</taxon>
        <taxon>Pteriidae</taxon>
        <taxon>Pinctada</taxon>
    </lineage>
</organism>
<dbReference type="GO" id="GO:0016491">
    <property type="term" value="F:oxidoreductase activity"/>
    <property type="evidence" value="ECO:0007669"/>
    <property type="project" value="UniProtKB-KW"/>
</dbReference>
<evidence type="ECO:0000259" key="7">
    <source>
        <dbReference type="Pfam" id="PF00394"/>
    </source>
</evidence>
<dbReference type="InterPro" id="IPR002355">
    <property type="entry name" value="Cu_oxidase_Cu_BS"/>
</dbReference>
<proteinExistence type="inferred from homology"/>
<dbReference type="SUPFAM" id="SSF49503">
    <property type="entry name" value="Cupredoxins"/>
    <property type="match status" value="3"/>
</dbReference>
<accession>A0AA89C1H9</accession>
<dbReference type="FunFam" id="2.60.40.420:FF:000045">
    <property type="entry name" value="Laccase 2"/>
    <property type="match status" value="1"/>
</dbReference>
<dbReference type="EMBL" id="VSWD01000005">
    <property type="protein sequence ID" value="KAK3102541.1"/>
    <property type="molecule type" value="Genomic_DNA"/>
</dbReference>
<dbReference type="InterPro" id="IPR011707">
    <property type="entry name" value="Cu-oxidase-like_N"/>
</dbReference>
<dbReference type="Proteomes" id="UP001186944">
    <property type="component" value="Unassembled WGS sequence"/>
</dbReference>
<comment type="similarity">
    <text evidence="1">Belongs to the multicopper oxidase family.</text>
</comment>
<dbReference type="AlphaFoldDB" id="A0AA89C1H9"/>
<dbReference type="InterPro" id="IPR045087">
    <property type="entry name" value="Cu-oxidase_fam"/>
</dbReference>
<reference evidence="10" key="1">
    <citation type="submission" date="2019-08" db="EMBL/GenBank/DDBJ databases">
        <title>The improved chromosome-level genome for the pearl oyster Pinctada fucata martensii using PacBio sequencing and Hi-C.</title>
        <authorList>
            <person name="Zheng Z."/>
        </authorList>
    </citation>
    <scope>NUCLEOTIDE SEQUENCE</scope>
    <source>
        <strain evidence="10">ZZ-2019</strain>
        <tissue evidence="10">Adductor muscle</tissue>
    </source>
</reference>
<dbReference type="Pfam" id="PF00394">
    <property type="entry name" value="Cu-oxidase"/>
    <property type="match status" value="1"/>
</dbReference>
<keyword evidence="11" id="KW-1185">Reference proteome</keyword>
<dbReference type="InterPro" id="IPR011706">
    <property type="entry name" value="Cu-oxidase_C"/>
</dbReference>
<feature type="region of interest" description="Disordered" evidence="5">
    <location>
        <begin position="642"/>
        <end position="661"/>
    </location>
</feature>
<sequence>MALGGAVFLLVLYTAHAYECDQTATVCETKLVISNFVTMLHQTHRAVYPSEGKLYKYDVTNTSSATPIPESEVIVGDGYESQRLVVVANMSMPGPDIIVYEGQRLIVHVENRLHSEAVTIHWHGLPQEGSVYMDGVAFVTQCPINPESTFTYDFMARPKGTYWYHSHIGSQRAKGLLGALIIRERQNNPLEEHIIQVQGWNHDYDADLGFQYMNYGLFKDRAKQSPSQSLDGSFFSLFDVQSGLINGKGRYKSPVTNQYNSAPIEVYNVTQGRQYRFRVIGVGSLYPFRMSVDNHMLTIIASDGFDVKPMVVESFVINPGERFDFILNATENVANYWIRGQTLEINKETVAWAVLRYDGAPMEDPTSTKIQCTQSNKCNVLNCPYTYYPEDEHIICHQFDALKSLPDNDPAPQFVNGQSKEYMYNFGFPGTTWTPSTINGKRFVFPPVSAVSQPDQITTSCDNAGCNEEVLCSCTHTVALDHDDTIQMVFSNLGVGRGWAHPIHLHGHSFYVLKMGYATYNETTGKFISQTDDILCTRNPNITQDKSFCNDPTWANSSWHGDNIPGLELNNPPRKDTIIVPSGGYVVIRIKANNPGLWIMHCHIELHSSDGMVMLFNESYPNLPLKPKGFPTCNNFPPNRMQIGPTSQPFTDRDQQPQSTQKNFADHVETIELRTFWIVMFVLLGVC</sequence>
<dbReference type="Gene3D" id="2.60.40.420">
    <property type="entry name" value="Cupredoxins - blue copper proteins"/>
    <property type="match status" value="3"/>
</dbReference>
<keyword evidence="2" id="KW-0479">Metal-binding</keyword>
<feature type="compositionally biased region" description="Polar residues" evidence="5">
    <location>
        <begin position="644"/>
        <end position="661"/>
    </location>
</feature>
<dbReference type="PROSITE" id="PS00079">
    <property type="entry name" value="MULTICOPPER_OXIDASE1"/>
    <property type="match status" value="1"/>
</dbReference>
<evidence type="ECO:0000256" key="5">
    <source>
        <dbReference type="SAM" id="MobiDB-lite"/>
    </source>
</evidence>
<dbReference type="InterPro" id="IPR033138">
    <property type="entry name" value="Cu_oxidase_CS"/>
</dbReference>
<comment type="caution">
    <text evidence="10">The sequence shown here is derived from an EMBL/GenBank/DDBJ whole genome shotgun (WGS) entry which is preliminary data.</text>
</comment>
<evidence type="ECO:0000313" key="10">
    <source>
        <dbReference type="EMBL" id="KAK3102541.1"/>
    </source>
</evidence>
<keyword evidence="4" id="KW-0186">Copper</keyword>
<evidence type="ECO:0000256" key="2">
    <source>
        <dbReference type="ARBA" id="ARBA00022723"/>
    </source>
</evidence>
<dbReference type="GO" id="GO:0005507">
    <property type="term" value="F:copper ion binding"/>
    <property type="evidence" value="ECO:0007669"/>
    <property type="project" value="InterPro"/>
</dbReference>
<dbReference type="CDD" id="cd13858">
    <property type="entry name" value="CuRO_1_tcLCC2_insect_like"/>
    <property type="match status" value="1"/>
</dbReference>
<protein>
    <submittedName>
        <fullName evidence="10">Uncharacterized protein</fullName>
    </submittedName>
</protein>
<dbReference type="Pfam" id="PF07732">
    <property type="entry name" value="Cu-oxidase_3"/>
    <property type="match status" value="1"/>
</dbReference>
<keyword evidence="3" id="KW-0560">Oxidoreductase</keyword>
<feature type="domain" description="Plastocyanin-like" evidence="9">
    <location>
        <begin position="82"/>
        <end position="186"/>
    </location>
</feature>
<name>A0AA89C1H9_PINIB</name>
<evidence type="ECO:0000259" key="8">
    <source>
        <dbReference type="Pfam" id="PF07731"/>
    </source>
</evidence>
<dbReference type="InterPro" id="IPR001117">
    <property type="entry name" value="Cu-oxidase_2nd"/>
</dbReference>
<dbReference type="GO" id="GO:0006826">
    <property type="term" value="P:iron ion transport"/>
    <property type="evidence" value="ECO:0007669"/>
    <property type="project" value="TreeGrafter"/>
</dbReference>
<dbReference type="PANTHER" id="PTHR11709:SF394">
    <property type="entry name" value="FI03373P-RELATED"/>
    <property type="match status" value="1"/>
</dbReference>
<evidence type="ECO:0000313" key="11">
    <source>
        <dbReference type="Proteomes" id="UP001186944"/>
    </source>
</evidence>
<evidence type="ECO:0000256" key="1">
    <source>
        <dbReference type="ARBA" id="ARBA00010609"/>
    </source>
</evidence>
<evidence type="ECO:0000256" key="3">
    <source>
        <dbReference type="ARBA" id="ARBA00023002"/>
    </source>
</evidence>
<dbReference type="InterPro" id="IPR008972">
    <property type="entry name" value="Cupredoxin"/>
</dbReference>
<evidence type="ECO:0000256" key="4">
    <source>
        <dbReference type="ARBA" id="ARBA00023008"/>
    </source>
</evidence>
<dbReference type="CDD" id="cd13905">
    <property type="entry name" value="CuRO_3_tcLLC2_insect_like"/>
    <property type="match status" value="1"/>
</dbReference>
<feature type="domain" description="Plastocyanin-like" evidence="8">
    <location>
        <begin position="458"/>
        <end position="619"/>
    </location>
</feature>
<gene>
    <name evidence="10" type="ORF">FSP39_012062</name>
</gene>
<evidence type="ECO:0000259" key="9">
    <source>
        <dbReference type="Pfam" id="PF07732"/>
    </source>
</evidence>
<feature type="chain" id="PRO_5041727933" evidence="6">
    <location>
        <begin position="18"/>
        <end position="687"/>
    </location>
</feature>
<dbReference type="PROSITE" id="PS00080">
    <property type="entry name" value="MULTICOPPER_OXIDASE2"/>
    <property type="match status" value="1"/>
</dbReference>
<dbReference type="Pfam" id="PF07731">
    <property type="entry name" value="Cu-oxidase_2"/>
    <property type="match status" value="1"/>
</dbReference>
<keyword evidence="6" id="KW-0732">Signal</keyword>
<evidence type="ECO:0000256" key="6">
    <source>
        <dbReference type="SAM" id="SignalP"/>
    </source>
</evidence>
<feature type="domain" description="Plastocyanin-like" evidence="7">
    <location>
        <begin position="240"/>
        <end position="360"/>
    </location>
</feature>
<dbReference type="PANTHER" id="PTHR11709">
    <property type="entry name" value="MULTI-COPPER OXIDASE"/>
    <property type="match status" value="1"/>
</dbReference>
<dbReference type="GO" id="GO:0005886">
    <property type="term" value="C:plasma membrane"/>
    <property type="evidence" value="ECO:0007669"/>
    <property type="project" value="TreeGrafter"/>
</dbReference>
<feature type="signal peptide" evidence="6">
    <location>
        <begin position="1"/>
        <end position="17"/>
    </location>
</feature>
<dbReference type="CDD" id="cd13884">
    <property type="entry name" value="CuRO_2_tcLCC_insect_like"/>
    <property type="match status" value="1"/>
</dbReference>